<dbReference type="GO" id="GO:0070205">
    <property type="term" value="F:2-succinyl-6-hydroxy-2,4-cyclohexadiene-1-carboxylate synthase activity"/>
    <property type="evidence" value="ECO:0007669"/>
    <property type="project" value="UniProtKB-EC"/>
</dbReference>
<dbReference type="NCBIfam" id="TIGR03695">
    <property type="entry name" value="menH_SHCHC"/>
    <property type="match status" value="1"/>
</dbReference>
<dbReference type="PANTHER" id="PTHR42916:SF1">
    <property type="entry name" value="PROTEIN PHYLLO, CHLOROPLASTIC"/>
    <property type="match status" value="1"/>
</dbReference>
<name>A0ABS2RAL5_9BACI</name>
<reference evidence="5 6" key="1">
    <citation type="submission" date="2021-01" db="EMBL/GenBank/DDBJ databases">
        <title>Genomic Encyclopedia of Type Strains, Phase IV (KMG-IV): sequencing the most valuable type-strain genomes for metagenomic binning, comparative biology and taxonomic classification.</title>
        <authorList>
            <person name="Goeker M."/>
        </authorList>
    </citation>
    <scope>NUCLEOTIDE SEQUENCE [LARGE SCALE GENOMIC DNA]</scope>
    <source>
        <strain evidence="5 6">DSM 105453</strain>
    </source>
</reference>
<evidence type="ECO:0000259" key="4">
    <source>
        <dbReference type="Pfam" id="PF00561"/>
    </source>
</evidence>
<keyword evidence="2 3" id="KW-0456">Lyase</keyword>
<evidence type="ECO:0000256" key="3">
    <source>
        <dbReference type="HAMAP-Rule" id="MF_01660"/>
    </source>
</evidence>
<evidence type="ECO:0000256" key="1">
    <source>
        <dbReference type="ARBA" id="ARBA00022428"/>
    </source>
</evidence>
<sequence length="270" mass="30027">MFLSINGNSYHYDVQGSGEAVMLLHGFTGDGGTWKDTVEILSGSFKTIAVDLLGHGKTDAPEDPSLYKMEVAASHLMQILDNLQIDRVHLLGYSMGGRLALGTSLLYPDRIKSLIVESSSPGLKTKEERAQRVVADQQLANKIKKDGMRNFVNYWENIPLFATQKTLPVEKQKAIRQSRLQNRPEGLANSLLGMGTGKQPSWWDRLQEIQAPTLIMCGELDIKFCRIAKDMEKMIPGSELVMLKGTGHALHVEDPMKFGTIVKEFLLKLA</sequence>
<dbReference type="Proteomes" id="UP000823485">
    <property type="component" value="Unassembled WGS sequence"/>
</dbReference>
<dbReference type="PRINTS" id="PR00412">
    <property type="entry name" value="EPOXHYDRLASE"/>
</dbReference>
<dbReference type="EC" id="4.2.99.20" evidence="3"/>
<dbReference type="Pfam" id="PF00561">
    <property type="entry name" value="Abhydrolase_1"/>
    <property type="match status" value="1"/>
</dbReference>
<comment type="caution">
    <text evidence="5">The sequence shown here is derived from an EMBL/GenBank/DDBJ whole genome shotgun (WGS) entry which is preliminary data.</text>
</comment>
<feature type="domain" description="AB hydrolase-1" evidence="4">
    <location>
        <begin position="20"/>
        <end position="255"/>
    </location>
</feature>
<dbReference type="SUPFAM" id="SSF53474">
    <property type="entry name" value="alpha/beta-Hydrolases"/>
    <property type="match status" value="1"/>
</dbReference>
<comment type="pathway">
    <text evidence="3">Quinol/quinone metabolism; 1,4-dihydroxy-2-naphthoate biosynthesis; 1,4-dihydroxy-2-naphthoate from chorismate: step 3/7.</text>
</comment>
<dbReference type="InterPro" id="IPR000073">
    <property type="entry name" value="AB_hydrolase_1"/>
</dbReference>
<proteinExistence type="inferred from homology"/>
<dbReference type="PRINTS" id="PR00111">
    <property type="entry name" value="ABHYDROLASE"/>
</dbReference>
<dbReference type="Gene3D" id="3.40.50.1820">
    <property type="entry name" value="alpha/beta hydrolase"/>
    <property type="match status" value="1"/>
</dbReference>
<protein>
    <recommendedName>
        <fullName evidence="3">Putative 2-succinyl-6-hydroxy-2,4-cyclohexadiene-1-carboxylate synthase</fullName>
        <shortName evidence="3">SHCHC synthase</shortName>
        <ecNumber evidence="3">4.2.99.20</ecNumber>
    </recommendedName>
</protein>
<dbReference type="HAMAP" id="MF_01660">
    <property type="entry name" value="MenH"/>
    <property type="match status" value="1"/>
</dbReference>
<comment type="pathway">
    <text evidence="3">Quinol/quinone metabolism; menaquinone biosynthesis.</text>
</comment>
<dbReference type="PANTHER" id="PTHR42916">
    <property type="entry name" value="2-SUCCINYL-5-ENOLPYRUVYL-6-HYDROXY-3-CYCLOHEXENE-1-CARBOXYLATE SYNTHASE"/>
    <property type="match status" value="1"/>
</dbReference>
<evidence type="ECO:0000256" key="2">
    <source>
        <dbReference type="ARBA" id="ARBA00023239"/>
    </source>
</evidence>
<comment type="similarity">
    <text evidence="3">Belongs to the AB hydrolase superfamily. MenH family.</text>
</comment>
<dbReference type="EMBL" id="JAFBFH010000019">
    <property type="protein sequence ID" value="MBM7715903.1"/>
    <property type="molecule type" value="Genomic_DNA"/>
</dbReference>
<keyword evidence="1 3" id="KW-0474">Menaquinone biosynthesis</keyword>
<comment type="function">
    <text evidence="3">Catalyzes a proton abstraction reaction that results in 2,5-elimination of pyruvate from 2-succinyl-5-enolpyruvyl-6-hydroxy-3-cyclohexene-1-carboxylate (SEPHCHC) and the formation of 2-succinyl-6-hydroxy-2,4-cyclohexadiene-1-carboxylate (SHCHC).</text>
</comment>
<evidence type="ECO:0000313" key="6">
    <source>
        <dbReference type="Proteomes" id="UP000823485"/>
    </source>
</evidence>
<comment type="subunit">
    <text evidence="3">Monomer.</text>
</comment>
<accession>A0ABS2RAL5</accession>
<organism evidence="5 6">
    <name type="scientific">Siminovitchia thermophila</name>
    <dbReference type="NCBI Taxonomy" id="1245522"/>
    <lineage>
        <taxon>Bacteria</taxon>
        <taxon>Bacillati</taxon>
        <taxon>Bacillota</taxon>
        <taxon>Bacilli</taxon>
        <taxon>Bacillales</taxon>
        <taxon>Bacillaceae</taxon>
        <taxon>Siminovitchia</taxon>
    </lineage>
</organism>
<dbReference type="RefSeq" id="WP_205179632.1">
    <property type="nucleotide sequence ID" value="NZ_JAFBFH010000019.1"/>
</dbReference>
<gene>
    <name evidence="3" type="primary">menH</name>
    <name evidence="5" type="ORF">JOC94_002892</name>
</gene>
<dbReference type="InterPro" id="IPR000639">
    <property type="entry name" value="Epox_hydrolase-like"/>
</dbReference>
<evidence type="ECO:0000313" key="5">
    <source>
        <dbReference type="EMBL" id="MBM7715903.1"/>
    </source>
</evidence>
<dbReference type="InterPro" id="IPR022485">
    <property type="entry name" value="SHCHC_synthase_MenH"/>
</dbReference>
<keyword evidence="6" id="KW-1185">Reference proteome</keyword>
<comment type="catalytic activity">
    <reaction evidence="3">
        <text>5-enolpyruvoyl-6-hydroxy-2-succinyl-cyclohex-3-ene-1-carboxylate = (1R,6R)-6-hydroxy-2-succinyl-cyclohexa-2,4-diene-1-carboxylate + pyruvate</text>
        <dbReference type="Rhea" id="RHEA:25597"/>
        <dbReference type="ChEBI" id="CHEBI:15361"/>
        <dbReference type="ChEBI" id="CHEBI:58689"/>
        <dbReference type="ChEBI" id="CHEBI:58818"/>
        <dbReference type="EC" id="4.2.99.20"/>
    </reaction>
</comment>
<dbReference type="InterPro" id="IPR029058">
    <property type="entry name" value="AB_hydrolase_fold"/>
</dbReference>